<name>A0A2U2XAA3_9FLAO</name>
<dbReference type="EMBL" id="QFRJ01000010">
    <property type="protein sequence ID" value="PWH84835.1"/>
    <property type="molecule type" value="Genomic_DNA"/>
</dbReference>
<evidence type="ECO:0000313" key="2">
    <source>
        <dbReference type="EMBL" id="PWH84835.1"/>
    </source>
</evidence>
<dbReference type="Proteomes" id="UP000245370">
    <property type="component" value="Unassembled WGS sequence"/>
</dbReference>
<reference evidence="1 3" key="1">
    <citation type="submission" date="2018-05" db="EMBL/GenBank/DDBJ databases">
        <title>Brumimicrobium oceani sp. nov., isolated from coastal sediment.</title>
        <authorList>
            <person name="Kou Y."/>
        </authorList>
    </citation>
    <scope>NUCLEOTIDE SEQUENCE [LARGE SCALE GENOMIC DNA]</scope>
    <source>
        <strain evidence="1 3">C305</strain>
    </source>
</reference>
<gene>
    <name evidence="2" type="ORF">DIT68_11870</name>
    <name evidence="1" type="ORF">DIT68_13470</name>
</gene>
<protein>
    <submittedName>
        <fullName evidence="1">DDE transposase</fullName>
    </submittedName>
</protein>
<proteinExistence type="predicted"/>
<dbReference type="EMBL" id="QFRJ01000012">
    <property type="protein sequence ID" value="PWH84726.1"/>
    <property type="molecule type" value="Genomic_DNA"/>
</dbReference>
<keyword evidence="3" id="KW-1185">Reference proteome</keyword>
<comment type="caution">
    <text evidence="1">The sequence shown here is derived from an EMBL/GenBank/DDBJ whole genome shotgun (WGS) entry which is preliminary data.</text>
</comment>
<evidence type="ECO:0000313" key="1">
    <source>
        <dbReference type="EMBL" id="PWH84726.1"/>
    </source>
</evidence>
<organism evidence="1 3">
    <name type="scientific">Brumimicrobium oceani</name>
    <dbReference type="NCBI Taxonomy" id="2100725"/>
    <lineage>
        <taxon>Bacteria</taxon>
        <taxon>Pseudomonadati</taxon>
        <taxon>Bacteroidota</taxon>
        <taxon>Flavobacteriia</taxon>
        <taxon>Flavobacteriales</taxon>
        <taxon>Crocinitomicaceae</taxon>
        <taxon>Brumimicrobium</taxon>
    </lineage>
</organism>
<dbReference type="AlphaFoldDB" id="A0A2U2XAA3"/>
<reference evidence="1 3" key="2">
    <citation type="submission" date="2018-05" db="EMBL/GenBank/DDBJ databases">
        <authorList>
            <person name="Lanie J.A."/>
            <person name="Ng W.-L."/>
            <person name="Kazmierczak K.M."/>
            <person name="Andrzejewski T.M."/>
            <person name="Davidsen T.M."/>
            <person name="Wayne K.J."/>
            <person name="Tettelin H."/>
            <person name="Glass J.I."/>
            <person name="Rusch D."/>
            <person name="Podicherti R."/>
            <person name="Tsui H.-C.T."/>
            <person name="Winkler M.E."/>
        </authorList>
    </citation>
    <scope>NUCLEOTIDE SEQUENCE [LARGE SCALE GENOMIC DNA]</scope>
    <source>
        <strain evidence="1 3">C305</strain>
    </source>
</reference>
<sequence length="33" mass="3852">AESFNAKIKLFRANLRGVTDTSFFLFRLEKLFA</sequence>
<feature type="non-terminal residue" evidence="1">
    <location>
        <position position="1"/>
    </location>
</feature>
<accession>A0A2U2XAA3</accession>
<evidence type="ECO:0000313" key="3">
    <source>
        <dbReference type="Proteomes" id="UP000245370"/>
    </source>
</evidence>